<proteinExistence type="predicted"/>
<sequence>MISFTTLKAREPSVPYASLVYIYVLKDLVNIPQPSIQVPVLYFFLLSLDVTISLANPLNSNLEVTHQIQLCKPKIAFATSQTARKLPYLPLGIILIDSIEFLSLLT</sequence>
<name>A0ACB7GV10_MANES</name>
<evidence type="ECO:0000313" key="1">
    <source>
        <dbReference type="EMBL" id="KAG8644050.1"/>
    </source>
</evidence>
<accession>A0ACB7GV10</accession>
<dbReference type="Proteomes" id="UP000091857">
    <property type="component" value="Chromosome 11"/>
</dbReference>
<protein>
    <submittedName>
        <fullName evidence="1">Uncharacterized protein</fullName>
    </submittedName>
</protein>
<evidence type="ECO:0000313" key="2">
    <source>
        <dbReference type="Proteomes" id="UP000091857"/>
    </source>
</evidence>
<gene>
    <name evidence="1" type="ORF">MANES_11G094980v8</name>
</gene>
<comment type="caution">
    <text evidence="1">The sequence shown here is derived from an EMBL/GenBank/DDBJ whole genome shotgun (WGS) entry which is preliminary data.</text>
</comment>
<organism evidence="1 2">
    <name type="scientific">Manihot esculenta</name>
    <name type="common">Cassava</name>
    <name type="synonym">Jatropha manihot</name>
    <dbReference type="NCBI Taxonomy" id="3983"/>
    <lineage>
        <taxon>Eukaryota</taxon>
        <taxon>Viridiplantae</taxon>
        <taxon>Streptophyta</taxon>
        <taxon>Embryophyta</taxon>
        <taxon>Tracheophyta</taxon>
        <taxon>Spermatophyta</taxon>
        <taxon>Magnoliopsida</taxon>
        <taxon>eudicotyledons</taxon>
        <taxon>Gunneridae</taxon>
        <taxon>Pentapetalae</taxon>
        <taxon>rosids</taxon>
        <taxon>fabids</taxon>
        <taxon>Malpighiales</taxon>
        <taxon>Euphorbiaceae</taxon>
        <taxon>Crotonoideae</taxon>
        <taxon>Manihoteae</taxon>
        <taxon>Manihot</taxon>
    </lineage>
</organism>
<keyword evidence="2" id="KW-1185">Reference proteome</keyword>
<dbReference type="EMBL" id="CM004397">
    <property type="protein sequence ID" value="KAG8644050.1"/>
    <property type="molecule type" value="Genomic_DNA"/>
</dbReference>
<reference evidence="2" key="1">
    <citation type="journal article" date="2016" name="Nat. Biotechnol.">
        <title>Sequencing wild and cultivated cassava and related species reveals extensive interspecific hybridization and genetic diversity.</title>
        <authorList>
            <person name="Bredeson J.V."/>
            <person name="Lyons J.B."/>
            <person name="Prochnik S.E."/>
            <person name="Wu G.A."/>
            <person name="Ha C.M."/>
            <person name="Edsinger-Gonzales E."/>
            <person name="Grimwood J."/>
            <person name="Schmutz J."/>
            <person name="Rabbi I.Y."/>
            <person name="Egesi C."/>
            <person name="Nauluvula P."/>
            <person name="Lebot V."/>
            <person name="Ndunguru J."/>
            <person name="Mkamilo G."/>
            <person name="Bart R.S."/>
            <person name="Setter T.L."/>
            <person name="Gleadow R.M."/>
            <person name="Kulakow P."/>
            <person name="Ferguson M.E."/>
            <person name="Rounsley S."/>
            <person name="Rokhsar D.S."/>
        </authorList>
    </citation>
    <scope>NUCLEOTIDE SEQUENCE [LARGE SCALE GENOMIC DNA]</scope>
    <source>
        <strain evidence="2">cv. AM560-2</strain>
    </source>
</reference>